<dbReference type="PANTHER" id="PTHR12821:SF0">
    <property type="entry name" value="BYSTIN"/>
    <property type="match status" value="1"/>
</dbReference>
<name>A0A5A7Q7Z7_STRAF</name>
<dbReference type="GO" id="GO:0005730">
    <property type="term" value="C:nucleolus"/>
    <property type="evidence" value="ECO:0007669"/>
    <property type="project" value="TreeGrafter"/>
</dbReference>
<reference evidence="4" key="1">
    <citation type="journal article" date="2019" name="Curr. Biol.">
        <title>Genome Sequence of Striga asiatica Provides Insight into the Evolution of Plant Parasitism.</title>
        <authorList>
            <person name="Yoshida S."/>
            <person name="Kim S."/>
            <person name="Wafula E.K."/>
            <person name="Tanskanen J."/>
            <person name="Kim Y.M."/>
            <person name="Honaas L."/>
            <person name="Yang Z."/>
            <person name="Spallek T."/>
            <person name="Conn C.E."/>
            <person name="Ichihashi Y."/>
            <person name="Cheong K."/>
            <person name="Cui S."/>
            <person name="Der J.P."/>
            <person name="Gundlach H."/>
            <person name="Jiao Y."/>
            <person name="Hori C."/>
            <person name="Ishida J.K."/>
            <person name="Kasahara H."/>
            <person name="Kiba T."/>
            <person name="Kim M.S."/>
            <person name="Koo N."/>
            <person name="Laohavisit A."/>
            <person name="Lee Y.H."/>
            <person name="Lumba S."/>
            <person name="McCourt P."/>
            <person name="Mortimer J.C."/>
            <person name="Mutuku J.M."/>
            <person name="Nomura T."/>
            <person name="Sasaki-Sekimoto Y."/>
            <person name="Seto Y."/>
            <person name="Wang Y."/>
            <person name="Wakatake T."/>
            <person name="Sakakibara H."/>
            <person name="Demura T."/>
            <person name="Yamaguchi S."/>
            <person name="Yoneyama K."/>
            <person name="Manabe R.I."/>
            <person name="Nelson D.C."/>
            <person name="Schulman A.H."/>
            <person name="Timko M.P."/>
            <person name="dePamphilis C.W."/>
            <person name="Choi D."/>
            <person name="Shirasu K."/>
        </authorList>
    </citation>
    <scope>NUCLEOTIDE SEQUENCE [LARGE SCALE GENOMIC DNA]</scope>
    <source>
        <strain evidence="4">cv. UVA1</strain>
    </source>
</reference>
<accession>A0A5A7Q7Z7</accession>
<protein>
    <submittedName>
        <fullName evidence="3">Bystin</fullName>
    </submittedName>
</protein>
<dbReference type="GO" id="GO:0006364">
    <property type="term" value="P:rRNA processing"/>
    <property type="evidence" value="ECO:0007669"/>
    <property type="project" value="TreeGrafter"/>
</dbReference>
<sequence>MKSVENNGLMLNEEGAEGSVCGIVFVDCDAAYHRLWRPACGESERDVFEQQPIRLGGAEETLSVALEFSRRNHLPSDIQDQILSHMPQVGLTEVASQFCDGPSSERLKEEESRTEEIKGEESISEEKVEPCEEVPPAELEGGGGGGKILALYWDGLFFSSNSSVALLKLVEMEYYDTMRNDFVYFINLLIENNCALSYCVFDALVADFMRSYEDSRVMPAICTLLAFAQRYKKELTKEDKTNFNTLVHRQRHKLSSKLESNQFQALRSYRPEDSNLQQSLNPGPVGSLTQPAELELDGHSNVPQLYDLHQVRMPLPLEMAPEPV</sequence>
<keyword evidence="4" id="KW-1185">Reference proteome</keyword>
<gene>
    <name evidence="3" type="ORF">STAS_18045</name>
</gene>
<organism evidence="3 4">
    <name type="scientific">Striga asiatica</name>
    <name type="common">Asiatic witchweed</name>
    <name type="synonym">Buchnera asiatica</name>
    <dbReference type="NCBI Taxonomy" id="4170"/>
    <lineage>
        <taxon>Eukaryota</taxon>
        <taxon>Viridiplantae</taxon>
        <taxon>Streptophyta</taxon>
        <taxon>Embryophyta</taxon>
        <taxon>Tracheophyta</taxon>
        <taxon>Spermatophyta</taxon>
        <taxon>Magnoliopsida</taxon>
        <taxon>eudicotyledons</taxon>
        <taxon>Gunneridae</taxon>
        <taxon>Pentapetalae</taxon>
        <taxon>asterids</taxon>
        <taxon>lamiids</taxon>
        <taxon>Lamiales</taxon>
        <taxon>Orobanchaceae</taxon>
        <taxon>Buchnereae</taxon>
        <taxon>Striga</taxon>
    </lineage>
</organism>
<dbReference type="GO" id="GO:0030688">
    <property type="term" value="C:preribosome, small subunit precursor"/>
    <property type="evidence" value="ECO:0007669"/>
    <property type="project" value="TreeGrafter"/>
</dbReference>
<dbReference type="OrthoDB" id="2192561at2759"/>
<evidence type="ECO:0000256" key="1">
    <source>
        <dbReference type="ARBA" id="ARBA00007114"/>
    </source>
</evidence>
<evidence type="ECO:0000313" key="3">
    <source>
        <dbReference type="EMBL" id="GER41330.1"/>
    </source>
</evidence>
<evidence type="ECO:0000256" key="2">
    <source>
        <dbReference type="SAM" id="MobiDB-lite"/>
    </source>
</evidence>
<comment type="similarity">
    <text evidence="1">Belongs to the bystin family.</text>
</comment>
<feature type="compositionally biased region" description="Basic and acidic residues" evidence="2">
    <location>
        <begin position="103"/>
        <end position="130"/>
    </location>
</feature>
<evidence type="ECO:0000313" key="4">
    <source>
        <dbReference type="Proteomes" id="UP000325081"/>
    </source>
</evidence>
<dbReference type="InterPro" id="IPR007955">
    <property type="entry name" value="Bystin"/>
</dbReference>
<comment type="caution">
    <text evidence="3">The sequence shown here is derived from an EMBL/GenBank/DDBJ whole genome shotgun (WGS) entry which is preliminary data.</text>
</comment>
<feature type="region of interest" description="Disordered" evidence="2">
    <location>
        <begin position="100"/>
        <end position="141"/>
    </location>
</feature>
<dbReference type="Proteomes" id="UP000325081">
    <property type="component" value="Unassembled WGS sequence"/>
</dbReference>
<dbReference type="GO" id="GO:0030515">
    <property type="term" value="F:snoRNA binding"/>
    <property type="evidence" value="ECO:0007669"/>
    <property type="project" value="TreeGrafter"/>
</dbReference>
<dbReference type="AlphaFoldDB" id="A0A5A7Q7Z7"/>
<dbReference type="GO" id="GO:0005737">
    <property type="term" value="C:cytoplasm"/>
    <property type="evidence" value="ECO:0007669"/>
    <property type="project" value="TreeGrafter"/>
</dbReference>
<dbReference type="PANTHER" id="PTHR12821">
    <property type="entry name" value="BYSTIN"/>
    <property type="match status" value="1"/>
</dbReference>
<dbReference type="Pfam" id="PF05291">
    <property type="entry name" value="Bystin"/>
    <property type="match status" value="1"/>
</dbReference>
<proteinExistence type="inferred from homology"/>
<dbReference type="EMBL" id="BKCP01006072">
    <property type="protein sequence ID" value="GER41330.1"/>
    <property type="molecule type" value="Genomic_DNA"/>
</dbReference>